<sequence>MCKVPARRWRAAIQPSRVTLALLSLALIVMGTLIHDLTGLLLLGLGAVALLAAVVFPVIRGVEFGFPTGVRISAGLRDREQELQAAFQAQRGDLGLYTQLICDDPALASELLEAAWARTAAVWRGPVTPELRTYVLCEFVHVATVHARWRVTEAGTGPSPHTAAVAGGALSALPLPARISVVLREFADLPTAQISSLTGRPLAEVVSDLVKSETVLARFASTGDDS</sequence>
<evidence type="ECO:0000313" key="3">
    <source>
        <dbReference type="Proteomes" id="UP000561726"/>
    </source>
</evidence>
<evidence type="ECO:0000313" key="2">
    <source>
        <dbReference type="EMBL" id="MBB5641934.1"/>
    </source>
</evidence>
<gene>
    <name evidence="2" type="ORF">BJ997_002482</name>
</gene>
<dbReference type="AlphaFoldDB" id="A0A7W9E4Y8"/>
<feature type="transmembrane region" description="Helical" evidence="1">
    <location>
        <begin position="40"/>
        <end position="59"/>
    </location>
</feature>
<accession>A0A7W9E4Y8</accession>
<organism evidence="2 3">
    <name type="scientific">Cryobacterium roopkundense</name>
    <dbReference type="NCBI Taxonomy" id="1001240"/>
    <lineage>
        <taxon>Bacteria</taxon>
        <taxon>Bacillati</taxon>
        <taxon>Actinomycetota</taxon>
        <taxon>Actinomycetes</taxon>
        <taxon>Micrococcales</taxon>
        <taxon>Microbacteriaceae</taxon>
        <taxon>Cryobacterium</taxon>
    </lineage>
</organism>
<evidence type="ECO:0008006" key="4">
    <source>
        <dbReference type="Google" id="ProtNLM"/>
    </source>
</evidence>
<keyword evidence="1" id="KW-0472">Membrane</keyword>
<feature type="transmembrane region" description="Helical" evidence="1">
    <location>
        <begin position="12"/>
        <end position="34"/>
    </location>
</feature>
<keyword evidence="1" id="KW-0812">Transmembrane</keyword>
<dbReference type="EMBL" id="JACHBQ010000001">
    <property type="protein sequence ID" value="MBB5641934.1"/>
    <property type="molecule type" value="Genomic_DNA"/>
</dbReference>
<evidence type="ECO:0000256" key="1">
    <source>
        <dbReference type="SAM" id="Phobius"/>
    </source>
</evidence>
<reference evidence="2 3" key="1">
    <citation type="submission" date="2020-08" db="EMBL/GenBank/DDBJ databases">
        <title>Sequencing the genomes of 1000 actinobacteria strains.</title>
        <authorList>
            <person name="Klenk H.-P."/>
        </authorList>
    </citation>
    <scope>NUCLEOTIDE SEQUENCE [LARGE SCALE GENOMIC DNA]</scope>
    <source>
        <strain evidence="2 3">DSM 21065</strain>
    </source>
</reference>
<dbReference type="Proteomes" id="UP000561726">
    <property type="component" value="Unassembled WGS sequence"/>
</dbReference>
<dbReference type="RefSeq" id="WP_183323488.1">
    <property type="nucleotide sequence ID" value="NZ_JACHBQ010000001.1"/>
</dbReference>
<comment type="caution">
    <text evidence="2">The sequence shown here is derived from an EMBL/GenBank/DDBJ whole genome shotgun (WGS) entry which is preliminary data.</text>
</comment>
<protein>
    <recommendedName>
        <fullName evidence="4">RNA polymerase sigma factor 70 region 4 type 2 domain-containing protein</fullName>
    </recommendedName>
</protein>
<name>A0A7W9E4Y8_9MICO</name>
<proteinExistence type="predicted"/>
<keyword evidence="1" id="KW-1133">Transmembrane helix</keyword>